<evidence type="ECO:0008006" key="4">
    <source>
        <dbReference type="Google" id="ProtNLM"/>
    </source>
</evidence>
<feature type="compositionally biased region" description="Polar residues" evidence="1">
    <location>
        <begin position="96"/>
        <end position="105"/>
    </location>
</feature>
<feature type="region of interest" description="Disordered" evidence="1">
    <location>
        <begin position="79"/>
        <end position="140"/>
    </location>
</feature>
<dbReference type="AlphaFoldDB" id="A0A075VSV3"/>
<geneLocation type="mitochondrion" evidence="2"/>
<organism evidence="2">
    <name type="scientific">Capsicum annuum</name>
    <name type="common">Capsicum pepper</name>
    <dbReference type="NCBI Taxonomy" id="4072"/>
    <lineage>
        <taxon>Eukaryota</taxon>
        <taxon>Viridiplantae</taxon>
        <taxon>Streptophyta</taxon>
        <taxon>Embryophyta</taxon>
        <taxon>Tracheophyta</taxon>
        <taxon>Spermatophyta</taxon>
        <taxon>Magnoliopsida</taxon>
        <taxon>eudicotyledons</taxon>
        <taxon>Gunneridae</taxon>
        <taxon>Pentapetalae</taxon>
        <taxon>asterids</taxon>
        <taxon>lamiids</taxon>
        <taxon>Solanales</taxon>
        <taxon>Solanaceae</taxon>
        <taxon>Solanoideae</taxon>
        <taxon>Capsiceae</taxon>
        <taxon>Capsicum</taxon>
    </lineage>
</organism>
<dbReference type="EMBL" id="KJ865410">
    <property type="protein sequence ID" value="AIG90100.1"/>
    <property type="molecule type" value="Genomic_DNA"/>
</dbReference>
<dbReference type="OrthoDB" id="1729438at2759"/>
<protein>
    <recommendedName>
        <fullName evidence="4">Retrotransposon gag domain-containing protein</fullName>
    </recommendedName>
</protein>
<name>A0A075VSV3_CAPAN</name>
<dbReference type="EMBL" id="KJ865409">
    <property type="protein sequence ID" value="AIG89933.1"/>
    <property type="molecule type" value="Genomic_DNA"/>
</dbReference>
<reference evidence="3" key="2">
    <citation type="submission" date="2014-05" db="EMBL/GenBank/DDBJ databases">
        <title>Capsicum annuum strain Jeju mitochondrial DNA, complete genome.</title>
        <authorList>
            <person name="Jo Y.D."/>
            <person name="Choi Y."/>
            <person name="Kim D.-H."/>
            <person name="Kim B.-D."/>
            <person name="Kang B.-C."/>
        </authorList>
    </citation>
    <scope>NUCLEOTIDE SEQUENCE</scope>
</reference>
<dbReference type="RefSeq" id="YP_009049742.1">
    <property type="nucleotide sequence ID" value="NC_024624.1"/>
</dbReference>
<feature type="compositionally biased region" description="Basic and acidic residues" evidence="1">
    <location>
        <begin position="121"/>
        <end position="140"/>
    </location>
</feature>
<evidence type="ECO:0000313" key="3">
    <source>
        <dbReference type="EMBL" id="AIG90100.1"/>
    </source>
</evidence>
<dbReference type="SMR" id="A0A075VSV3"/>
<dbReference type="PANTHER" id="PTHR33437">
    <property type="entry name" value="OS06G0361200 PROTEIN"/>
    <property type="match status" value="1"/>
</dbReference>
<accession>A0A1U8QDL8</accession>
<dbReference type="PANTHER" id="PTHR33437:SF2">
    <property type="entry name" value="OS06G0361200 PROTEIN"/>
    <property type="match status" value="1"/>
</dbReference>
<gene>
    <name evidence="2" type="primary">orf242</name>
</gene>
<dbReference type="GeneID" id="19989070"/>
<evidence type="ECO:0000256" key="1">
    <source>
        <dbReference type="SAM" id="MobiDB-lite"/>
    </source>
</evidence>
<reference evidence="2" key="1">
    <citation type="journal article" date="2014" name="BMC Genomics">
        <title>Extensive structural variations between mitochondrial genomes of CMS and normal peppers (Capsicum annuum L.) revealed by complete nucleotide sequencing.</title>
        <authorList>
            <person name="Jo Y.D."/>
            <person name="Choi Y."/>
            <person name="Kim D.H."/>
            <person name="Kim B.D."/>
            <person name="Kang B.C."/>
        </authorList>
    </citation>
    <scope>NUCLEOTIDE SEQUENCE</scope>
</reference>
<dbReference type="KEGG" id="cann:19989070"/>
<proteinExistence type="predicted"/>
<keyword evidence="2" id="KW-0496">Mitochondrion</keyword>
<accession>A0A075VSV3</accession>
<evidence type="ECO:0000313" key="2">
    <source>
        <dbReference type="EMBL" id="AIG89933.1"/>
    </source>
</evidence>
<sequence>MMELTNTKQRKDEPVVDFINRWRALSLDCKDRLSETSAVEMCTQGMHWGLVYILQGIKPRTFEELATRAHDMELSIASHGKTSPVFDPRKEAKEFNQPSKYQTKESMAVGATSVKAPTKQKLKEKAPSPRPREEKSQPTLKELEAKAYPFPDSDVPAILDELLAKKVIDLPESKRPDEANKVDDPKYCKYHRIVSHPTARCFVLKEKIMTLVRDGKIIIDANDTAEANHASAKIDHKKGSTT</sequence>